<reference evidence="1 2" key="1">
    <citation type="journal article" date="2018" name="Evol. Lett.">
        <title>Horizontal gene cluster transfer increased hallucinogenic mushroom diversity.</title>
        <authorList>
            <person name="Reynolds H.T."/>
            <person name="Vijayakumar V."/>
            <person name="Gluck-Thaler E."/>
            <person name="Korotkin H.B."/>
            <person name="Matheny P.B."/>
            <person name="Slot J.C."/>
        </authorList>
    </citation>
    <scope>NUCLEOTIDE SEQUENCE [LARGE SCALE GENOMIC DNA]</scope>
    <source>
        <strain evidence="1 2">2631</strain>
    </source>
</reference>
<organism evidence="1 2">
    <name type="scientific">Psilocybe cyanescens</name>
    <dbReference type="NCBI Taxonomy" id="93625"/>
    <lineage>
        <taxon>Eukaryota</taxon>
        <taxon>Fungi</taxon>
        <taxon>Dikarya</taxon>
        <taxon>Basidiomycota</taxon>
        <taxon>Agaricomycotina</taxon>
        <taxon>Agaricomycetes</taxon>
        <taxon>Agaricomycetidae</taxon>
        <taxon>Agaricales</taxon>
        <taxon>Agaricineae</taxon>
        <taxon>Strophariaceae</taxon>
        <taxon>Psilocybe</taxon>
    </lineage>
</organism>
<protein>
    <submittedName>
        <fullName evidence="1">Uncharacterized protein</fullName>
    </submittedName>
</protein>
<keyword evidence="2" id="KW-1185">Reference proteome</keyword>
<dbReference type="AlphaFoldDB" id="A0A409XKY1"/>
<sequence>MGRMDQSVPAKVIRRHLTGEKWMTRWVLRGSDLNGDSKDHTPAIATASVSGTAIAAGEVEREEEEEVIRILNGPSNSPSFRGDRSASVKAKAISSLSPCQDGEEGMLEVLFNPILDHAVIFDEERCTEPLVEVVACSYKAQVRNSDVDRKVNSCISYL</sequence>
<gene>
    <name evidence="1" type="ORF">CVT25_004157</name>
</gene>
<comment type="caution">
    <text evidence="1">The sequence shown here is derived from an EMBL/GenBank/DDBJ whole genome shotgun (WGS) entry which is preliminary data.</text>
</comment>
<proteinExistence type="predicted"/>
<dbReference type="OrthoDB" id="6431331at2759"/>
<accession>A0A409XKY1</accession>
<dbReference type="EMBL" id="NHYD01001360">
    <property type="protein sequence ID" value="PPQ91390.1"/>
    <property type="molecule type" value="Genomic_DNA"/>
</dbReference>
<evidence type="ECO:0000313" key="2">
    <source>
        <dbReference type="Proteomes" id="UP000283269"/>
    </source>
</evidence>
<dbReference type="Proteomes" id="UP000283269">
    <property type="component" value="Unassembled WGS sequence"/>
</dbReference>
<dbReference type="InParanoid" id="A0A409XKY1"/>
<evidence type="ECO:0000313" key="1">
    <source>
        <dbReference type="EMBL" id="PPQ91390.1"/>
    </source>
</evidence>
<name>A0A409XKY1_PSICY</name>